<accession>A0A9D1UNM1</accession>
<dbReference type="AlphaFoldDB" id="A0A9D1UNM1"/>
<proteinExistence type="predicted"/>
<comment type="caution">
    <text evidence="2">The sequence shown here is derived from an EMBL/GenBank/DDBJ whole genome shotgun (WGS) entry which is preliminary data.</text>
</comment>
<dbReference type="Pfam" id="PF02525">
    <property type="entry name" value="Flavodoxin_2"/>
    <property type="match status" value="1"/>
</dbReference>
<dbReference type="PANTHER" id="PTHR43741:SF4">
    <property type="entry name" value="FMN-DEPENDENT NADH:QUINONE OXIDOREDUCTASE"/>
    <property type="match status" value="1"/>
</dbReference>
<organism evidence="2 3">
    <name type="scientific">Candidatus Flavonifractor merdipullorum</name>
    <dbReference type="NCBI Taxonomy" id="2838590"/>
    <lineage>
        <taxon>Bacteria</taxon>
        <taxon>Bacillati</taxon>
        <taxon>Bacillota</taxon>
        <taxon>Clostridia</taxon>
        <taxon>Eubacteriales</taxon>
        <taxon>Oscillospiraceae</taxon>
        <taxon>Flavonifractor</taxon>
    </lineage>
</organism>
<evidence type="ECO:0000313" key="2">
    <source>
        <dbReference type="EMBL" id="HIW93958.1"/>
    </source>
</evidence>
<evidence type="ECO:0000259" key="1">
    <source>
        <dbReference type="Pfam" id="PF02525"/>
    </source>
</evidence>
<dbReference type="Proteomes" id="UP000824192">
    <property type="component" value="Unassembled WGS sequence"/>
</dbReference>
<gene>
    <name evidence="2" type="ORF">H9868_05385</name>
</gene>
<reference evidence="2" key="2">
    <citation type="submission" date="2021-04" db="EMBL/GenBank/DDBJ databases">
        <authorList>
            <person name="Gilroy R."/>
        </authorList>
    </citation>
    <scope>NUCLEOTIDE SEQUENCE</scope>
    <source>
        <strain evidence="2">ChiGjej6B6-1540</strain>
    </source>
</reference>
<dbReference type="EMBL" id="DXGA01000106">
    <property type="protein sequence ID" value="HIW93958.1"/>
    <property type="molecule type" value="Genomic_DNA"/>
</dbReference>
<protein>
    <submittedName>
        <fullName evidence="2">NAD(P)H-dependent oxidoreductase</fullName>
    </submittedName>
</protein>
<dbReference type="Gene3D" id="3.40.50.360">
    <property type="match status" value="1"/>
</dbReference>
<dbReference type="SUPFAM" id="SSF52218">
    <property type="entry name" value="Flavoproteins"/>
    <property type="match status" value="1"/>
</dbReference>
<dbReference type="InterPro" id="IPR029039">
    <property type="entry name" value="Flavoprotein-like_sf"/>
</dbReference>
<evidence type="ECO:0000313" key="3">
    <source>
        <dbReference type="Proteomes" id="UP000824192"/>
    </source>
</evidence>
<dbReference type="InterPro" id="IPR003680">
    <property type="entry name" value="Flavodoxin_fold"/>
</dbReference>
<name>A0A9D1UNM1_9FIRM</name>
<dbReference type="PANTHER" id="PTHR43741">
    <property type="entry name" value="FMN-DEPENDENT NADH-AZOREDUCTASE 1"/>
    <property type="match status" value="1"/>
</dbReference>
<feature type="domain" description="Flavodoxin-like fold" evidence="1">
    <location>
        <begin position="3"/>
        <end position="196"/>
    </location>
</feature>
<sequence length="201" mass="22639">MEEILFVDACVRGERSRTLALARRFLEAYHTRHPESVVKRRSLCENRLSPQYPEVLAQRDELWNAGQLDHEIFAPARQFAAADKIVIAAPFWDLSFPAILKIYLERISVCDITFGYDEVGRSVGLCKAKKLLLITTRGGNFSRPGTSWMEMGAKQLEALCAMYGIREFQCLAAEGLDDVSLDRATILHQAMDRAAALAEVF</sequence>
<reference evidence="2" key="1">
    <citation type="journal article" date="2021" name="PeerJ">
        <title>Extensive microbial diversity within the chicken gut microbiome revealed by metagenomics and culture.</title>
        <authorList>
            <person name="Gilroy R."/>
            <person name="Ravi A."/>
            <person name="Getino M."/>
            <person name="Pursley I."/>
            <person name="Horton D.L."/>
            <person name="Alikhan N.F."/>
            <person name="Baker D."/>
            <person name="Gharbi K."/>
            <person name="Hall N."/>
            <person name="Watson M."/>
            <person name="Adriaenssens E.M."/>
            <person name="Foster-Nyarko E."/>
            <person name="Jarju S."/>
            <person name="Secka A."/>
            <person name="Antonio M."/>
            <person name="Oren A."/>
            <person name="Chaudhuri R.R."/>
            <person name="La Ragione R."/>
            <person name="Hildebrand F."/>
            <person name="Pallen M.J."/>
        </authorList>
    </citation>
    <scope>NUCLEOTIDE SEQUENCE</scope>
    <source>
        <strain evidence="2">ChiGjej6B6-1540</strain>
    </source>
</reference>
<dbReference type="InterPro" id="IPR050104">
    <property type="entry name" value="FMN-dep_NADH:Q_OxRdtase_AzoR1"/>
</dbReference>